<proteinExistence type="predicted"/>
<reference evidence="5 6" key="1">
    <citation type="submission" date="2020-08" db="EMBL/GenBank/DDBJ databases">
        <title>Genome sequence of Rhodobacteraceae bacterium Lw-13e.</title>
        <authorList>
            <person name="Poehlein A."/>
            <person name="Wolter L."/>
            <person name="Daniel R."/>
            <person name="Brinkhoff T."/>
        </authorList>
    </citation>
    <scope>NUCLEOTIDE SEQUENCE [LARGE SCALE GENOMIC DNA]</scope>
    <source>
        <strain evidence="5 6">Lw-13e</strain>
    </source>
</reference>
<dbReference type="PROSITE" id="PS50850">
    <property type="entry name" value="MFS"/>
    <property type="match status" value="1"/>
</dbReference>
<dbReference type="InterPro" id="IPR036259">
    <property type="entry name" value="MFS_trans_sf"/>
</dbReference>
<dbReference type="RefSeq" id="WP_231388509.1">
    <property type="nucleotide sequence ID" value="NZ_CP060436.1"/>
</dbReference>
<evidence type="ECO:0000313" key="6">
    <source>
        <dbReference type="Proteomes" id="UP000283786"/>
    </source>
</evidence>
<dbReference type="InterPro" id="IPR011701">
    <property type="entry name" value="MFS"/>
</dbReference>
<keyword evidence="3" id="KW-0472">Membrane</keyword>
<dbReference type="PRINTS" id="PR00173">
    <property type="entry name" value="EDTRNSPORT"/>
</dbReference>
<dbReference type="KEGG" id="palw:PSAL_024810"/>
<dbReference type="Pfam" id="PF07690">
    <property type="entry name" value="MFS_1"/>
    <property type="match status" value="1"/>
</dbReference>
<keyword evidence="6" id="KW-1185">Reference proteome</keyword>
<protein>
    <recommendedName>
        <fullName evidence="4">Major facilitator superfamily (MFS) profile domain-containing protein</fullName>
    </recommendedName>
</protein>
<accession>A0A418SAY5</accession>
<dbReference type="SUPFAM" id="SSF103473">
    <property type="entry name" value="MFS general substrate transporter"/>
    <property type="match status" value="1"/>
</dbReference>
<evidence type="ECO:0000256" key="1">
    <source>
        <dbReference type="ARBA" id="ARBA00022692"/>
    </source>
</evidence>
<dbReference type="Gene3D" id="1.20.1250.20">
    <property type="entry name" value="MFS general substrate transporter like domains"/>
    <property type="match status" value="1"/>
</dbReference>
<evidence type="ECO:0000259" key="4">
    <source>
        <dbReference type="PROSITE" id="PS50850"/>
    </source>
</evidence>
<dbReference type="Proteomes" id="UP000283786">
    <property type="component" value="Chromosome"/>
</dbReference>
<gene>
    <name evidence="5" type="ORF">PSAL_024810</name>
</gene>
<dbReference type="EMBL" id="CP060436">
    <property type="protein sequence ID" value="QPM91230.1"/>
    <property type="molecule type" value="Genomic_DNA"/>
</dbReference>
<organism evidence="5 6">
    <name type="scientific">Pseudooceanicola algae</name>
    <dbReference type="NCBI Taxonomy" id="1537215"/>
    <lineage>
        <taxon>Bacteria</taxon>
        <taxon>Pseudomonadati</taxon>
        <taxon>Pseudomonadota</taxon>
        <taxon>Alphaproteobacteria</taxon>
        <taxon>Rhodobacterales</taxon>
        <taxon>Paracoccaceae</taxon>
        <taxon>Pseudooceanicola</taxon>
    </lineage>
</organism>
<evidence type="ECO:0000256" key="3">
    <source>
        <dbReference type="ARBA" id="ARBA00023136"/>
    </source>
</evidence>
<dbReference type="CDD" id="cd06174">
    <property type="entry name" value="MFS"/>
    <property type="match status" value="1"/>
</dbReference>
<dbReference type="AlphaFoldDB" id="A0A418SAY5"/>
<evidence type="ECO:0000313" key="5">
    <source>
        <dbReference type="EMBL" id="QPM91230.1"/>
    </source>
</evidence>
<sequence>MPGVTTLVRVLVIFVAGLGASGQFAKIAVLFPAWAAAYPQAGAGLGFLLSLISLLGVVLGLVAGMVVARAGFRRALIWSLLLGALLSGLESLMPPLPVMMGLRAMEGLSHLVLVVACPTMMAEITSDRARPLAMTLWSTYFGVSFVLFALAGPPLLSLAGIPAVLLAHAGWMLAMALLVRIALPDDRATAQTDGTTAHPGAPLSLGLVLKRHAQAYSSPFIAAPGIGWFCYAVSYVAYLTVIPPFLPEAYRTTLIAILPILGILVSLTLSAALLRRLSAVTVAVMGFAGAALSLLCLAAWPGAAWPSVALFCTMGLMQSGGFASVPQINHALADRALSNGSLAQMGNLGNLIGTPVLLALTASFGQSGLIWFGLCAYGAGIVTHLIAARMRARRQMA</sequence>
<feature type="domain" description="Major facilitator superfamily (MFS) profile" evidence="4">
    <location>
        <begin position="5"/>
        <end position="391"/>
    </location>
</feature>
<dbReference type="InterPro" id="IPR020846">
    <property type="entry name" value="MFS_dom"/>
</dbReference>
<evidence type="ECO:0000256" key="2">
    <source>
        <dbReference type="ARBA" id="ARBA00022989"/>
    </source>
</evidence>
<name>A0A418SAY5_9RHOB</name>
<keyword evidence="2" id="KW-1133">Transmembrane helix</keyword>
<dbReference type="GO" id="GO:0022857">
    <property type="term" value="F:transmembrane transporter activity"/>
    <property type="evidence" value="ECO:0007669"/>
    <property type="project" value="InterPro"/>
</dbReference>
<keyword evidence="1" id="KW-0812">Transmembrane</keyword>